<feature type="domain" description="Carbohydrate kinase FGGY N-terminal" evidence="5">
    <location>
        <begin position="48"/>
        <end position="286"/>
    </location>
</feature>
<dbReference type="InterPro" id="IPR043129">
    <property type="entry name" value="ATPase_NBD"/>
</dbReference>
<comment type="similarity">
    <text evidence="1 4">Belongs to the FGGY kinase family.</text>
</comment>
<dbReference type="Pfam" id="PF02782">
    <property type="entry name" value="FGGY_C"/>
    <property type="match status" value="1"/>
</dbReference>
<proteinExistence type="inferred from homology"/>
<dbReference type="AlphaFoldDB" id="C2JTD8"/>
<evidence type="ECO:0000256" key="3">
    <source>
        <dbReference type="ARBA" id="ARBA00022777"/>
    </source>
</evidence>
<dbReference type="EMBL" id="ACIZ01000013">
    <property type="protein sequence ID" value="EEN81714.1"/>
    <property type="molecule type" value="Genomic_DNA"/>
</dbReference>
<evidence type="ECO:0000259" key="6">
    <source>
        <dbReference type="Pfam" id="PF02782"/>
    </source>
</evidence>
<evidence type="ECO:0000313" key="7">
    <source>
        <dbReference type="EMBL" id="EEN81714.1"/>
    </source>
</evidence>
<evidence type="ECO:0000256" key="1">
    <source>
        <dbReference type="ARBA" id="ARBA00009156"/>
    </source>
</evidence>
<dbReference type="GO" id="GO:0005975">
    <property type="term" value="P:carbohydrate metabolic process"/>
    <property type="evidence" value="ECO:0007669"/>
    <property type="project" value="InterPro"/>
</dbReference>
<dbReference type="CDD" id="cd07773">
    <property type="entry name" value="ASKHA_NBD_FGGY_FK"/>
    <property type="match status" value="1"/>
</dbReference>
<dbReference type="InterPro" id="IPR000577">
    <property type="entry name" value="Carb_kinase_FGGY"/>
</dbReference>
<dbReference type="InterPro" id="IPR018485">
    <property type="entry name" value="FGGY_C"/>
</dbReference>
<dbReference type="GO" id="GO:0016773">
    <property type="term" value="F:phosphotransferase activity, alcohol group as acceptor"/>
    <property type="evidence" value="ECO:0007669"/>
    <property type="project" value="InterPro"/>
</dbReference>
<dbReference type="InterPro" id="IPR050406">
    <property type="entry name" value="FGGY_Carb_Kinase"/>
</dbReference>
<organism evidence="7 8">
    <name type="scientific">Lacticaseibacillus rhamnosus (strain LMS2-1)</name>
    <dbReference type="NCBI Taxonomy" id="525361"/>
    <lineage>
        <taxon>Bacteria</taxon>
        <taxon>Bacillati</taxon>
        <taxon>Bacillota</taxon>
        <taxon>Bacilli</taxon>
        <taxon>Lactobacillales</taxon>
        <taxon>Lactobacillaceae</taxon>
        <taxon>Lacticaseibacillus</taxon>
    </lineage>
</organism>
<dbReference type="GO" id="GO:0016301">
    <property type="term" value="F:kinase activity"/>
    <property type="evidence" value="ECO:0007669"/>
    <property type="project" value="UniProtKB-KW"/>
</dbReference>
<dbReference type="SUPFAM" id="SSF53067">
    <property type="entry name" value="Actin-like ATPase domain"/>
    <property type="match status" value="2"/>
</dbReference>
<dbReference type="Pfam" id="PF00370">
    <property type="entry name" value="FGGY_N"/>
    <property type="match status" value="1"/>
</dbReference>
<protein>
    <submittedName>
        <fullName evidence="7">Carbohydrate kinase, FGGY family protein</fullName>
    </submittedName>
</protein>
<comment type="caution">
    <text evidence="7">The sequence shown here is derived from an EMBL/GenBank/DDBJ whole genome shotgun (WGS) entry which is preliminary data.</text>
</comment>
<dbReference type="PIRSF" id="PIRSF000538">
    <property type="entry name" value="GlpK"/>
    <property type="match status" value="1"/>
</dbReference>
<dbReference type="Gene3D" id="3.30.420.40">
    <property type="match status" value="2"/>
</dbReference>
<dbReference type="Proteomes" id="UP000004525">
    <property type="component" value="Unassembled WGS sequence"/>
</dbReference>
<evidence type="ECO:0000256" key="4">
    <source>
        <dbReference type="RuleBase" id="RU003733"/>
    </source>
</evidence>
<dbReference type="HOGENOM" id="CLU_009281_3_4_9"/>
<keyword evidence="8" id="KW-1185">Reference proteome</keyword>
<dbReference type="PROSITE" id="PS00445">
    <property type="entry name" value="FGGY_KINASES_2"/>
    <property type="match status" value="1"/>
</dbReference>
<dbReference type="InterPro" id="IPR018483">
    <property type="entry name" value="Carb_kinase_FGGY_CS"/>
</dbReference>
<accession>C2JTD8</accession>
<keyword evidence="2 4" id="KW-0808">Transferase</keyword>
<name>C2JTD8_LACRM</name>
<evidence type="ECO:0000259" key="5">
    <source>
        <dbReference type="Pfam" id="PF00370"/>
    </source>
</evidence>
<feature type="domain" description="Carbohydrate kinase FGGY C-terminal" evidence="6">
    <location>
        <begin position="336"/>
        <end position="491"/>
    </location>
</feature>
<gene>
    <name evidence="7" type="ORF">HMPREF0539_0172</name>
</gene>
<keyword evidence="3 4" id="KW-0418">Kinase</keyword>
<sequence>MQNYSTDSKKSEKFSIWSSTIVKYFQSPILRDESGLQTQRRYINVALMGLDLGTTGVKSTITDNEGNILSAAYREYETSVPREGEYELDPSVVWSATKEVIQESKKFVKEDVLAVSVSSFGEAFVAVDAQGQPLMNTMLQTDSRGKDELNDLLTRISAEEIRNKTGLNPAVTFAVPKIMWIKKHRPEIYQKNHRILLYGAYILYKLGNVDAIDYTLADRSLAFNVSTNDWDSDILAAAGIDRQLLPKCYRLGTVVGTIKPELASELGVNPDMKLVTGAHDQICVSIGAGTIDVGDATDGMGSVDNISPIFTDTSHLKENAKKNYPTVPYLDNKYTTIAYMYDGGTSLKWYRDTFGFEEVQAAQLSGVSVYDIFDKYVPQKPTNLLILPHFSGAAVPYFDEDARGMILGLSGATRKPDIYRALMEGVAFEMRMNLDNMEAGGMHVNKLRATGGGSRSDTWLQIKADVFNREVDRVHMKESGTMGVIIMAGVAVGLFDSFESAMKKLVTIDKVFKPIPENVAFYNRQYKKYRELYAFGKKLRSL</sequence>
<dbReference type="PANTHER" id="PTHR43095">
    <property type="entry name" value="SUGAR KINASE"/>
    <property type="match status" value="1"/>
</dbReference>
<reference evidence="7" key="1">
    <citation type="submission" date="2009-01" db="EMBL/GenBank/DDBJ databases">
        <authorList>
            <person name="Qin X."/>
            <person name="Bachman B."/>
            <person name="Battles P."/>
            <person name="Bell A."/>
            <person name="Bess C."/>
            <person name="Bickham C."/>
            <person name="Chaboub L."/>
            <person name="Chen D."/>
            <person name="Coyle M."/>
            <person name="Deiros D.R."/>
            <person name="Dinh H."/>
            <person name="Forbes L."/>
            <person name="Fowler G."/>
            <person name="Francisco L."/>
            <person name="Fu Q."/>
            <person name="Gubbala S."/>
            <person name="Hale W."/>
            <person name="Han Y."/>
            <person name="Hemphill L."/>
            <person name="Highlander S.K."/>
            <person name="Hirani K."/>
            <person name="Hogues M."/>
            <person name="Jackson L."/>
            <person name="Jakkamsetti A."/>
            <person name="Javaid M."/>
            <person name="Jiang H."/>
            <person name="Korchina V."/>
            <person name="Kovar C."/>
            <person name="Lara F."/>
            <person name="Lee S."/>
            <person name="Mata R."/>
            <person name="Mathew T."/>
            <person name="Moen C."/>
            <person name="Morales K."/>
            <person name="Munidasa M."/>
            <person name="Nazareth L."/>
            <person name="Ngo R."/>
            <person name="Nguyen L."/>
            <person name="Okwuonu G."/>
            <person name="Ongeri F."/>
            <person name="Patil S."/>
            <person name="Petrosino J."/>
            <person name="Pham C."/>
            <person name="Pham P."/>
            <person name="Pu L.-L."/>
            <person name="Puazo M."/>
            <person name="Raj R."/>
            <person name="Reid J."/>
            <person name="Rouhana J."/>
            <person name="Saada N."/>
            <person name="Shang Y."/>
            <person name="Simmons D."/>
            <person name="Thornton R."/>
            <person name="Warren J."/>
            <person name="Weissenberger G."/>
            <person name="Zhang J."/>
            <person name="Zhang L."/>
            <person name="Zhou C."/>
            <person name="Zhu D."/>
            <person name="Muzny D."/>
            <person name="Worley K."/>
            <person name="Gibbs R."/>
        </authorList>
    </citation>
    <scope>NUCLEOTIDE SEQUENCE [LARGE SCALE GENOMIC DNA]</scope>
    <source>
        <strain evidence="7">LMS2-1</strain>
    </source>
</reference>
<dbReference type="InterPro" id="IPR018484">
    <property type="entry name" value="FGGY_N"/>
</dbReference>
<evidence type="ECO:0000313" key="8">
    <source>
        <dbReference type="Proteomes" id="UP000004525"/>
    </source>
</evidence>
<evidence type="ECO:0000256" key="2">
    <source>
        <dbReference type="ARBA" id="ARBA00022679"/>
    </source>
</evidence>